<dbReference type="InterPro" id="IPR009057">
    <property type="entry name" value="Homeodomain-like_sf"/>
</dbReference>
<dbReference type="InterPro" id="IPR036271">
    <property type="entry name" value="Tet_transcr_reg_TetR-rel_C_sf"/>
</dbReference>
<accession>A0A369T773</accession>
<evidence type="ECO:0000256" key="3">
    <source>
        <dbReference type="ARBA" id="ARBA00023163"/>
    </source>
</evidence>
<dbReference type="Gene3D" id="1.10.357.10">
    <property type="entry name" value="Tetracycline Repressor, domain 2"/>
    <property type="match status" value="1"/>
</dbReference>
<dbReference type="SUPFAM" id="SSF48498">
    <property type="entry name" value="Tetracyclin repressor-like, C-terminal domain"/>
    <property type="match status" value="1"/>
</dbReference>
<dbReference type="Pfam" id="PF16925">
    <property type="entry name" value="TetR_C_13"/>
    <property type="match status" value="1"/>
</dbReference>
<protein>
    <submittedName>
        <fullName evidence="6">TetR/AcrR family transcriptional regulator</fullName>
    </submittedName>
</protein>
<sequence>MPRNGSTTRTTIMDAAEALILETGFSATSVDRVIDRAGVTKGTFFYHFQSKAGLARALVERYAEHDLNNLESNLARAEKLSRDPLQQLLIFVGLFEEAAEALTEPYPGCLFASYCSEAGLFDQDTLQIIRDTMTTWRTRLGAKIEEAMAKHPPRLDVDADSLADMITVAFEGAFMLSKSLSDPNVVSQQLGHYRNYLELLFAEAPSAPA</sequence>
<dbReference type="PROSITE" id="PS50977">
    <property type="entry name" value="HTH_TETR_2"/>
    <property type="match status" value="1"/>
</dbReference>
<proteinExistence type="predicted"/>
<keyword evidence="1" id="KW-0805">Transcription regulation</keyword>
<evidence type="ECO:0000256" key="4">
    <source>
        <dbReference type="PROSITE-ProRule" id="PRU00335"/>
    </source>
</evidence>
<evidence type="ECO:0000259" key="5">
    <source>
        <dbReference type="PROSITE" id="PS50977"/>
    </source>
</evidence>
<evidence type="ECO:0000256" key="2">
    <source>
        <dbReference type="ARBA" id="ARBA00023125"/>
    </source>
</evidence>
<comment type="caution">
    <text evidence="6">The sequence shown here is derived from an EMBL/GenBank/DDBJ whole genome shotgun (WGS) entry which is preliminary data.</text>
</comment>
<dbReference type="RefSeq" id="WP_114582825.1">
    <property type="nucleotide sequence ID" value="NZ_QPMH01000014.1"/>
</dbReference>
<reference evidence="6 7" key="1">
    <citation type="submission" date="2018-07" db="EMBL/GenBank/DDBJ databases">
        <title>Venubactetium sediminum gen. nov., sp. nov., isolated from a marine solar saltern.</title>
        <authorList>
            <person name="Wang S."/>
        </authorList>
    </citation>
    <scope>NUCLEOTIDE SEQUENCE [LARGE SCALE GENOMIC DNA]</scope>
    <source>
        <strain evidence="6 7">WD2A32</strain>
    </source>
</reference>
<dbReference type="PROSITE" id="PS01081">
    <property type="entry name" value="HTH_TETR_1"/>
    <property type="match status" value="1"/>
</dbReference>
<evidence type="ECO:0000256" key="1">
    <source>
        <dbReference type="ARBA" id="ARBA00023015"/>
    </source>
</evidence>
<feature type="domain" description="HTH tetR-type" evidence="5">
    <location>
        <begin position="6"/>
        <end position="66"/>
    </location>
</feature>
<feature type="DNA-binding region" description="H-T-H motif" evidence="4">
    <location>
        <begin position="29"/>
        <end position="48"/>
    </location>
</feature>
<dbReference type="AlphaFoldDB" id="A0A369T773"/>
<evidence type="ECO:0000313" key="7">
    <source>
        <dbReference type="Proteomes" id="UP000253941"/>
    </source>
</evidence>
<organism evidence="6 7">
    <name type="scientific">Ferruginivarius sediminum</name>
    <dbReference type="NCBI Taxonomy" id="2661937"/>
    <lineage>
        <taxon>Bacteria</taxon>
        <taxon>Pseudomonadati</taxon>
        <taxon>Pseudomonadota</taxon>
        <taxon>Alphaproteobacteria</taxon>
        <taxon>Rhodospirillales</taxon>
        <taxon>Rhodospirillaceae</taxon>
        <taxon>Ferruginivarius</taxon>
    </lineage>
</organism>
<keyword evidence="3" id="KW-0804">Transcription</keyword>
<dbReference type="InterPro" id="IPR011075">
    <property type="entry name" value="TetR_C"/>
</dbReference>
<dbReference type="InterPro" id="IPR023772">
    <property type="entry name" value="DNA-bd_HTH_TetR-type_CS"/>
</dbReference>
<dbReference type="PANTHER" id="PTHR47506:SF6">
    <property type="entry name" value="HTH-TYPE TRANSCRIPTIONAL REPRESSOR NEMR"/>
    <property type="match status" value="1"/>
</dbReference>
<name>A0A369T773_9PROT</name>
<dbReference type="Proteomes" id="UP000253941">
    <property type="component" value="Unassembled WGS sequence"/>
</dbReference>
<evidence type="ECO:0000313" key="6">
    <source>
        <dbReference type="EMBL" id="RDD61181.1"/>
    </source>
</evidence>
<keyword evidence="2 4" id="KW-0238">DNA-binding</keyword>
<dbReference type="SUPFAM" id="SSF46689">
    <property type="entry name" value="Homeodomain-like"/>
    <property type="match status" value="1"/>
</dbReference>
<dbReference type="GO" id="GO:0003677">
    <property type="term" value="F:DNA binding"/>
    <property type="evidence" value="ECO:0007669"/>
    <property type="project" value="UniProtKB-UniRule"/>
</dbReference>
<dbReference type="Pfam" id="PF00440">
    <property type="entry name" value="TetR_N"/>
    <property type="match status" value="1"/>
</dbReference>
<dbReference type="PRINTS" id="PR00455">
    <property type="entry name" value="HTHTETR"/>
</dbReference>
<gene>
    <name evidence="6" type="ORF">DRB17_13915</name>
</gene>
<dbReference type="InterPro" id="IPR001647">
    <property type="entry name" value="HTH_TetR"/>
</dbReference>
<keyword evidence="7" id="KW-1185">Reference proteome</keyword>
<dbReference type="PANTHER" id="PTHR47506">
    <property type="entry name" value="TRANSCRIPTIONAL REGULATORY PROTEIN"/>
    <property type="match status" value="1"/>
</dbReference>
<dbReference type="EMBL" id="QPMH01000014">
    <property type="protein sequence ID" value="RDD61181.1"/>
    <property type="molecule type" value="Genomic_DNA"/>
</dbReference>